<dbReference type="PANTHER" id="PTHR35910">
    <property type="entry name" value="2EXR DOMAIN-CONTAINING PROTEIN"/>
    <property type="match status" value="1"/>
</dbReference>
<dbReference type="InterPro" id="IPR045518">
    <property type="entry name" value="2EXR"/>
</dbReference>
<accession>A0ABR0BS42</accession>
<evidence type="ECO:0000313" key="2">
    <source>
        <dbReference type="EMBL" id="KAK4086794.1"/>
    </source>
</evidence>
<dbReference type="PANTHER" id="PTHR35910:SF1">
    <property type="entry name" value="2EXR DOMAIN-CONTAINING PROTEIN"/>
    <property type="match status" value="1"/>
</dbReference>
<dbReference type="EMBL" id="JAWRVI010000038">
    <property type="protein sequence ID" value="KAK4086794.1"/>
    <property type="molecule type" value="Genomic_DNA"/>
</dbReference>
<dbReference type="Proteomes" id="UP001287286">
    <property type="component" value="Unassembled WGS sequence"/>
</dbReference>
<proteinExistence type="predicted"/>
<evidence type="ECO:0000313" key="3">
    <source>
        <dbReference type="Proteomes" id="UP001287286"/>
    </source>
</evidence>
<sequence length="387" mass="44995">MATSFTCFLRLPREIRELIWEWCLPCRVMDVDLPFVFATDPASFSDGDADEEICQFPYYHVKRNLKPPIVLLVCHESCEVVLRNGHYASGPLVGRNIQRLWVQPKRDMLNLNWDRTYDLTGHESIMWDGSYNYSPVPDTFAIADGLGVPAVVSHCTLQSFSKPHQEASVSAQEFRAPVDVQVLAGKRTPILMNVTTIVLHMKEKDATSRGQFGLFGDEPVQLVGINDDDKLRAYYRLWAENCAMTDPWAKDIFKVLLCDSLKQCFLQEWRQKLDFIFIGTLWVEARQQGFHGMENPQSVWAPPVSDDRCPDRALNAMCADHSWVQMTRASLPVIVPLVMFRWCDDRRCWDQETYSEWDKRYRRGEFYDPTTDIWNDDDFRENIARMR</sequence>
<keyword evidence="3" id="KW-1185">Reference proteome</keyword>
<name>A0ABR0BS42_PURLI</name>
<evidence type="ECO:0000259" key="1">
    <source>
        <dbReference type="Pfam" id="PF20150"/>
    </source>
</evidence>
<organism evidence="2 3">
    <name type="scientific">Purpureocillium lilacinum</name>
    <name type="common">Paecilomyces lilacinus</name>
    <dbReference type="NCBI Taxonomy" id="33203"/>
    <lineage>
        <taxon>Eukaryota</taxon>
        <taxon>Fungi</taxon>
        <taxon>Dikarya</taxon>
        <taxon>Ascomycota</taxon>
        <taxon>Pezizomycotina</taxon>
        <taxon>Sordariomycetes</taxon>
        <taxon>Hypocreomycetidae</taxon>
        <taxon>Hypocreales</taxon>
        <taxon>Ophiocordycipitaceae</taxon>
        <taxon>Purpureocillium</taxon>
    </lineage>
</organism>
<reference evidence="2 3" key="1">
    <citation type="journal article" date="2024" name="Microbiol. Resour. Announc.">
        <title>Genome annotations for the ascomycete fungi Trichoderma harzianum, Trichoderma aggressivum, and Purpureocillium lilacinum.</title>
        <authorList>
            <person name="Beijen E.P.W."/>
            <person name="Ohm R.A."/>
        </authorList>
    </citation>
    <scope>NUCLEOTIDE SEQUENCE [LARGE SCALE GENOMIC DNA]</scope>
    <source>
        <strain evidence="2 3">CBS 150709</strain>
    </source>
</reference>
<protein>
    <recommendedName>
        <fullName evidence="1">2EXR domain-containing protein</fullName>
    </recommendedName>
</protein>
<comment type="caution">
    <text evidence="2">The sequence shown here is derived from an EMBL/GenBank/DDBJ whole genome shotgun (WGS) entry which is preliminary data.</text>
</comment>
<feature type="domain" description="2EXR" evidence="1">
    <location>
        <begin position="5"/>
        <end position="109"/>
    </location>
</feature>
<dbReference type="Pfam" id="PF20150">
    <property type="entry name" value="2EXR"/>
    <property type="match status" value="1"/>
</dbReference>
<gene>
    <name evidence="2" type="ORF">Purlil1_8959</name>
</gene>